<feature type="non-terminal residue" evidence="3">
    <location>
        <position position="271"/>
    </location>
</feature>
<reference evidence="3" key="1">
    <citation type="submission" date="2018-05" db="EMBL/GenBank/DDBJ databases">
        <authorList>
            <person name="Lanie J.A."/>
            <person name="Ng W.-L."/>
            <person name="Kazmierczak K.M."/>
            <person name="Andrzejewski T.M."/>
            <person name="Davidsen T.M."/>
            <person name="Wayne K.J."/>
            <person name="Tettelin H."/>
            <person name="Glass J.I."/>
            <person name="Rusch D."/>
            <person name="Podicherti R."/>
            <person name="Tsui H.-C.T."/>
            <person name="Winkler M.E."/>
        </authorList>
    </citation>
    <scope>NUCLEOTIDE SEQUENCE</scope>
</reference>
<comment type="similarity">
    <text evidence="1">Belongs to the PspA/Vipp/IM30 family.</text>
</comment>
<feature type="coiled-coil region" evidence="2">
    <location>
        <begin position="26"/>
        <end position="60"/>
    </location>
</feature>
<proteinExistence type="inferred from homology"/>
<evidence type="ECO:0008006" key="4">
    <source>
        <dbReference type="Google" id="ProtNLM"/>
    </source>
</evidence>
<organism evidence="3">
    <name type="scientific">marine metagenome</name>
    <dbReference type="NCBI Taxonomy" id="408172"/>
    <lineage>
        <taxon>unclassified sequences</taxon>
        <taxon>metagenomes</taxon>
        <taxon>ecological metagenomes</taxon>
    </lineage>
</organism>
<evidence type="ECO:0000313" key="3">
    <source>
        <dbReference type="EMBL" id="SVC11910.1"/>
    </source>
</evidence>
<dbReference type="EMBL" id="UINC01074575">
    <property type="protein sequence ID" value="SVC11910.1"/>
    <property type="molecule type" value="Genomic_DNA"/>
</dbReference>
<dbReference type="AlphaFoldDB" id="A0A382JIE2"/>
<keyword evidence="2" id="KW-0175">Coiled coil</keyword>
<name>A0A382JIE2_9ZZZZ</name>
<feature type="coiled-coil region" evidence="2">
    <location>
        <begin position="112"/>
        <end position="149"/>
    </location>
</feature>
<sequence>MGIFSKLVRVIKSNINDLISRSEDPEKMLNQIILDMRDQLAKAKREVAAAIADERKLKSQAEDEVKQARDWQNRAMLAVKESRDDLAKQALLRQEEHTERAQALRGTWEAQAAETEKLKDSLRQLNDKIEEAKRKRNLLIAKQKRAHAQQRIQETMSGLSDKSAFEAFNRMAEKVEEEERRGVAQAEVTEAITGDTLESEFLKLEAGGEDADVEGHLRALKAEMGLLPASESTEEPKQLEAGEALEEINDAGVQVQDAQVEEIPEAELISE</sequence>
<dbReference type="PANTHER" id="PTHR31088">
    <property type="entry name" value="MEMBRANE-ASSOCIATED PROTEIN VIPP1, CHLOROPLASTIC"/>
    <property type="match status" value="1"/>
</dbReference>
<protein>
    <recommendedName>
        <fullName evidence="4">PspA/IM30 family protein</fullName>
    </recommendedName>
</protein>
<evidence type="ECO:0000256" key="2">
    <source>
        <dbReference type="SAM" id="Coils"/>
    </source>
</evidence>
<dbReference type="PANTHER" id="PTHR31088:SF6">
    <property type="entry name" value="PHAGE SHOCK PROTEIN A"/>
    <property type="match status" value="1"/>
</dbReference>
<dbReference type="InterPro" id="IPR007157">
    <property type="entry name" value="PspA_VIPP1"/>
</dbReference>
<evidence type="ECO:0000256" key="1">
    <source>
        <dbReference type="ARBA" id="ARBA00043985"/>
    </source>
</evidence>
<dbReference type="Pfam" id="PF04012">
    <property type="entry name" value="PspA_IM30"/>
    <property type="match status" value="1"/>
</dbReference>
<gene>
    <name evidence="3" type="ORF">METZ01_LOCUS264764</name>
</gene>
<accession>A0A382JIE2</accession>